<reference evidence="1" key="1">
    <citation type="journal article" date="2021" name="Proc. Natl. Acad. Sci. U.S.A.">
        <title>A Catalog of Tens of Thousands of Viruses from Human Metagenomes Reveals Hidden Associations with Chronic Diseases.</title>
        <authorList>
            <person name="Tisza M.J."/>
            <person name="Buck C.B."/>
        </authorList>
    </citation>
    <scope>NUCLEOTIDE SEQUENCE</scope>
    <source>
        <strain evidence="1">CthrG7</strain>
    </source>
</reference>
<accession>A0A8S5MBY7</accession>
<protein>
    <submittedName>
        <fullName evidence="1">Uncharacterized protein</fullName>
    </submittedName>
</protein>
<dbReference type="EMBL" id="BK014874">
    <property type="protein sequence ID" value="DAD79865.1"/>
    <property type="molecule type" value="Genomic_DNA"/>
</dbReference>
<proteinExistence type="predicted"/>
<organism evidence="1">
    <name type="scientific">Siphoviridae sp. cthrG7</name>
    <dbReference type="NCBI Taxonomy" id="2826428"/>
    <lineage>
        <taxon>Viruses</taxon>
        <taxon>Duplodnaviria</taxon>
        <taxon>Heunggongvirae</taxon>
        <taxon>Uroviricota</taxon>
        <taxon>Caudoviricetes</taxon>
    </lineage>
</organism>
<sequence>MIFEILKYYAQFPDHNKVLEIFSKGRSELLEYAILQEEIKKMPDHSRITGLDYYIFGQSFDSVKQRVDSILAGTYLFVEIGDIMSKRDQKNNIEDEVQMAVTIAAKSAEMDLIEEAIQSRCTLAMMQQLRAIMLSDQARTPWLKELSLSCQIKPFVAKEFSSVGWTLMFEREGSDIFNLKTLINRE</sequence>
<evidence type="ECO:0000313" key="1">
    <source>
        <dbReference type="EMBL" id="DAD79865.1"/>
    </source>
</evidence>
<name>A0A8S5MBY7_9CAUD</name>